<keyword evidence="2" id="KW-1185">Reference proteome</keyword>
<evidence type="ECO:0000313" key="2">
    <source>
        <dbReference type="Proteomes" id="UP000318017"/>
    </source>
</evidence>
<dbReference type="Proteomes" id="UP000318017">
    <property type="component" value="Chromosome"/>
</dbReference>
<dbReference type="AlphaFoldDB" id="A0A518G4U7"/>
<gene>
    <name evidence="1" type="ORF">Q31a_19280</name>
</gene>
<reference evidence="1 2" key="1">
    <citation type="submission" date="2019-02" db="EMBL/GenBank/DDBJ databases">
        <title>Deep-cultivation of Planctomycetes and their phenomic and genomic characterization uncovers novel biology.</title>
        <authorList>
            <person name="Wiegand S."/>
            <person name="Jogler M."/>
            <person name="Boedeker C."/>
            <person name="Pinto D."/>
            <person name="Vollmers J."/>
            <person name="Rivas-Marin E."/>
            <person name="Kohn T."/>
            <person name="Peeters S.H."/>
            <person name="Heuer A."/>
            <person name="Rast P."/>
            <person name="Oberbeckmann S."/>
            <person name="Bunk B."/>
            <person name="Jeske O."/>
            <person name="Meyerdierks A."/>
            <person name="Storesund J.E."/>
            <person name="Kallscheuer N."/>
            <person name="Luecker S."/>
            <person name="Lage O.M."/>
            <person name="Pohl T."/>
            <person name="Merkel B.J."/>
            <person name="Hornburger P."/>
            <person name="Mueller R.-W."/>
            <person name="Bruemmer F."/>
            <person name="Labrenz M."/>
            <person name="Spormann A.M."/>
            <person name="Op den Camp H."/>
            <person name="Overmann J."/>
            <person name="Amann R."/>
            <person name="Jetten M.S.M."/>
            <person name="Mascher T."/>
            <person name="Medema M.H."/>
            <person name="Devos D.P."/>
            <person name="Kaster A.-K."/>
            <person name="Ovreas L."/>
            <person name="Rohde M."/>
            <person name="Galperin M.Y."/>
            <person name="Jogler C."/>
        </authorList>
    </citation>
    <scope>NUCLEOTIDE SEQUENCE [LARGE SCALE GENOMIC DNA]</scope>
    <source>
        <strain evidence="1 2">Q31a</strain>
    </source>
</reference>
<dbReference type="KEGG" id="ahel:Q31a_19280"/>
<proteinExistence type="predicted"/>
<evidence type="ECO:0000313" key="1">
    <source>
        <dbReference type="EMBL" id="QDV23625.1"/>
    </source>
</evidence>
<dbReference type="EMBL" id="CP036298">
    <property type="protein sequence ID" value="QDV23625.1"/>
    <property type="molecule type" value="Genomic_DNA"/>
</dbReference>
<accession>A0A518G4U7</accession>
<organism evidence="1 2">
    <name type="scientific">Aureliella helgolandensis</name>
    <dbReference type="NCBI Taxonomy" id="2527968"/>
    <lineage>
        <taxon>Bacteria</taxon>
        <taxon>Pseudomonadati</taxon>
        <taxon>Planctomycetota</taxon>
        <taxon>Planctomycetia</taxon>
        <taxon>Pirellulales</taxon>
        <taxon>Pirellulaceae</taxon>
        <taxon>Aureliella</taxon>
    </lineage>
</organism>
<name>A0A518G4U7_9BACT</name>
<sequence length="74" mass="7828">MSLRIAMPNETVNMVETIPTPSTSTAQTPHKAVAVQASGSLHGILAHGQTDVYANISKAITTNGGNRIKRFPVQ</sequence>
<protein>
    <submittedName>
        <fullName evidence="1">Uncharacterized protein</fullName>
    </submittedName>
</protein>